<feature type="region of interest" description="Disordered" evidence="1">
    <location>
        <begin position="100"/>
        <end position="123"/>
    </location>
</feature>
<reference evidence="2" key="2">
    <citation type="journal article" date="2023" name="IMA Fungus">
        <title>Comparative genomic study of the Penicillium genus elucidates a diverse pangenome and 15 lateral gene transfer events.</title>
        <authorList>
            <person name="Petersen C."/>
            <person name="Sorensen T."/>
            <person name="Nielsen M.R."/>
            <person name="Sondergaard T.E."/>
            <person name="Sorensen J.L."/>
            <person name="Fitzpatrick D.A."/>
            <person name="Frisvad J.C."/>
            <person name="Nielsen K.L."/>
        </authorList>
    </citation>
    <scope>NUCLEOTIDE SEQUENCE</scope>
    <source>
        <strain evidence="2">IBT 30728</strain>
    </source>
</reference>
<organism evidence="2 3">
    <name type="scientific">Penicillium diatomitis</name>
    <dbReference type="NCBI Taxonomy" id="2819901"/>
    <lineage>
        <taxon>Eukaryota</taxon>
        <taxon>Fungi</taxon>
        <taxon>Dikarya</taxon>
        <taxon>Ascomycota</taxon>
        <taxon>Pezizomycotina</taxon>
        <taxon>Eurotiomycetes</taxon>
        <taxon>Eurotiomycetidae</taxon>
        <taxon>Eurotiales</taxon>
        <taxon>Aspergillaceae</taxon>
        <taxon>Penicillium</taxon>
    </lineage>
</organism>
<evidence type="ECO:0000256" key="1">
    <source>
        <dbReference type="SAM" id="MobiDB-lite"/>
    </source>
</evidence>
<evidence type="ECO:0000313" key="3">
    <source>
        <dbReference type="Proteomes" id="UP001148312"/>
    </source>
</evidence>
<keyword evidence="3" id="KW-1185">Reference proteome</keyword>
<accession>A0A9W9X4Q8</accession>
<comment type="caution">
    <text evidence="2">The sequence shown here is derived from an EMBL/GenBank/DDBJ whole genome shotgun (WGS) entry which is preliminary data.</text>
</comment>
<dbReference type="AlphaFoldDB" id="A0A9W9X4Q8"/>
<proteinExistence type="predicted"/>
<dbReference type="GeneID" id="81625875"/>
<feature type="compositionally biased region" description="Basic and acidic residues" evidence="1">
    <location>
        <begin position="103"/>
        <end position="112"/>
    </location>
</feature>
<protein>
    <submittedName>
        <fullName evidence="2">Uncharacterized protein</fullName>
    </submittedName>
</protein>
<name>A0A9W9X4Q8_9EURO</name>
<sequence length="123" mass="14186">MSPSTRQALRKSVNNMSDPEKVPLLEPSNNVKELEATGDENLQYRNNGRDSKSSYSNTQTIIRMRLRPGPNGPRLSFLTVSKEGTKKKSGFQKIRSHVENTNPEEKRHDWMRRLRPKPHRCVS</sequence>
<dbReference type="RefSeq" id="XP_056789094.1">
    <property type="nucleotide sequence ID" value="XM_056935626.1"/>
</dbReference>
<evidence type="ECO:0000313" key="2">
    <source>
        <dbReference type="EMBL" id="KAJ5483824.1"/>
    </source>
</evidence>
<gene>
    <name evidence="2" type="ORF">N7539_006024</name>
</gene>
<feature type="compositionally biased region" description="Basic residues" evidence="1">
    <location>
        <begin position="113"/>
        <end position="123"/>
    </location>
</feature>
<feature type="region of interest" description="Disordered" evidence="1">
    <location>
        <begin position="1"/>
        <end position="58"/>
    </location>
</feature>
<reference evidence="2" key="1">
    <citation type="submission" date="2022-12" db="EMBL/GenBank/DDBJ databases">
        <authorList>
            <person name="Petersen C."/>
        </authorList>
    </citation>
    <scope>NUCLEOTIDE SEQUENCE</scope>
    <source>
        <strain evidence="2">IBT 30728</strain>
    </source>
</reference>
<dbReference type="Proteomes" id="UP001148312">
    <property type="component" value="Unassembled WGS sequence"/>
</dbReference>
<dbReference type="EMBL" id="JAPWDQ010000007">
    <property type="protein sequence ID" value="KAJ5483824.1"/>
    <property type="molecule type" value="Genomic_DNA"/>
</dbReference>
<feature type="compositionally biased region" description="Polar residues" evidence="1">
    <location>
        <begin position="1"/>
        <end position="17"/>
    </location>
</feature>